<dbReference type="InterPro" id="IPR051016">
    <property type="entry name" value="Diverse_Substrate_AcTransf"/>
</dbReference>
<evidence type="ECO:0000313" key="4">
    <source>
        <dbReference type="EMBL" id="GAA4114715.1"/>
    </source>
</evidence>
<dbReference type="CDD" id="cd04301">
    <property type="entry name" value="NAT_SF"/>
    <property type="match status" value="1"/>
</dbReference>
<dbReference type="EMBL" id="BAABCW010000004">
    <property type="protein sequence ID" value="GAA4114715.1"/>
    <property type="molecule type" value="Genomic_DNA"/>
</dbReference>
<dbReference type="PANTHER" id="PTHR10545">
    <property type="entry name" value="DIAMINE N-ACETYLTRANSFERASE"/>
    <property type="match status" value="1"/>
</dbReference>
<dbReference type="RefSeq" id="WP_344926003.1">
    <property type="nucleotide sequence ID" value="NZ_BAABCW010000004.1"/>
</dbReference>
<gene>
    <name evidence="4" type="ORF">GCM10022393_14360</name>
</gene>
<evidence type="ECO:0000256" key="2">
    <source>
        <dbReference type="ARBA" id="ARBA00023315"/>
    </source>
</evidence>
<comment type="caution">
    <text evidence="4">The sequence shown here is derived from an EMBL/GenBank/DDBJ whole genome shotgun (WGS) entry which is preliminary data.</text>
</comment>
<dbReference type="SUPFAM" id="SSF55729">
    <property type="entry name" value="Acyl-CoA N-acyltransferases (Nat)"/>
    <property type="match status" value="1"/>
</dbReference>
<dbReference type="Pfam" id="PF00583">
    <property type="entry name" value="Acetyltransf_1"/>
    <property type="match status" value="1"/>
</dbReference>
<organism evidence="4 5">
    <name type="scientific">Aquimarina addita</name>
    <dbReference type="NCBI Taxonomy" id="870485"/>
    <lineage>
        <taxon>Bacteria</taxon>
        <taxon>Pseudomonadati</taxon>
        <taxon>Bacteroidota</taxon>
        <taxon>Flavobacteriia</taxon>
        <taxon>Flavobacteriales</taxon>
        <taxon>Flavobacteriaceae</taxon>
        <taxon>Aquimarina</taxon>
    </lineage>
</organism>
<keyword evidence="5" id="KW-1185">Reference proteome</keyword>
<dbReference type="PROSITE" id="PS51186">
    <property type="entry name" value="GNAT"/>
    <property type="match status" value="1"/>
</dbReference>
<protein>
    <submittedName>
        <fullName evidence="4">GNAT family N-acetyltransferase</fullName>
    </submittedName>
</protein>
<reference evidence="5" key="1">
    <citation type="journal article" date="2019" name="Int. J. Syst. Evol. Microbiol.">
        <title>The Global Catalogue of Microorganisms (GCM) 10K type strain sequencing project: providing services to taxonomists for standard genome sequencing and annotation.</title>
        <authorList>
            <consortium name="The Broad Institute Genomics Platform"/>
            <consortium name="The Broad Institute Genome Sequencing Center for Infectious Disease"/>
            <person name="Wu L."/>
            <person name="Ma J."/>
        </authorList>
    </citation>
    <scope>NUCLEOTIDE SEQUENCE [LARGE SCALE GENOMIC DNA]</scope>
    <source>
        <strain evidence="5">JCM 17106</strain>
    </source>
</reference>
<name>A0ABP7XFI4_9FLAO</name>
<evidence type="ECO:0000259" key="3">
    <source>
        <dbReference type="PROSITE" id="PS51186"/>
    </source>
</evidence>
<proteinExistence type="predicted"/>
<dbReference type="Proteomes" id="UP001500459">
    <property type="component" value="Unassembled WGS sequence"/>
</dbReference>
<sequence length="150" mass="17444">MNVTIARGTLKDVDTITKLFDLYMIFYKKPSDKSRYKAYLEERLKNKEATIFIAYDDKKIPLGFVLNYYSFSSVSLGKIIVLNDLFVQLEYRKNGIAEKLINKTFELAKEEGAVRVDLGTAKDNYAAQRLYKKIGFIKDEEFYGYSYHIA</sequence>
<dbReference type="InterPro" id="IPR016181">
    <property type="entry name" value="Acyl_CoA_acyltransferase"/>
</dbReference>
<feature type="domain" description="N-acetyltransferase" evidence="3">
    <location>
        <begin position="3"/>
        <end position="150"/>
    </location>
</feature>
<evidence type="ECO:0000313" key="5">
    <source>
        <dbReference type="Proteomes" id="UP001500459"/>
    </source>
</evidence>
<keyword evidence="1" id="KW-0808">Transferase</keyword>
<dbReference type="InterPro" id="IPR000182">
    <property type="entry name" value="GNAT_dom"/>
</dbReference>
<evidence type="ECO:0000256" key="1">
    <source>
        <dbReference type="ARBA" id="ARBA00022679"/>
    </source>
</evidence>
<accession>A0ABP7XFI4</accession>
<dbReference type="PANTHER" id="PTHR10545:SF29">
    <property type="entry name" value="GH14572P-RELATED"/>
    <property type="match status" value="1"/>
</dbReference>
<keyword evidence="2" id="KW-0012">Acyltransferase</keyword>
<dbReference type="Gene3D" id="3.40.630.30">
    <property type="match status" value="1"/>
</dbReference>